<comment type="caution">
    <text evidence="1">The sequence shown here is derived from an EMBL/GenBank/DDBJ whole genome shotgun (WGS) entry which is preliminary data.</text>
</comment>
<organism evidence="1 2">
    <name type="scientific">Streptomyces hyaluromycini</name>
    <dbReference type="NCBI Taxonomy" id="1377993"/>
    <lineage>
        <taxon>Bacteria</taxon>
        <taxon>Bacillati</taxon>
        <taxon>Actinomycetota</taxon>
        <taxon>Actinomycetes</taxon>
        <taxon>Kitasatosporales</taxon>
        <taxon>Streptomycetaceae</taxon>
        <taxon>Streptomyces</taxon>
    </lineage>
</organism>
<evidence type="ECO:0000313" key="2">
    <source>
        <dbReference type="Proteomes" id="UP001474181"/>
    </source>
</evidence>
<reference evidence="1 2" key="1">
    <citation type="submission" date="2024-06" db="EMBL/GenBank/DDBJ databases">
        <title>The Natural Products Discovery Center: Release of the First 8490 Sequenced Strains for Exploring Actinobacteria Biosynthetic Diversity.</title>
        <authorList>
            <person name="Kalkreuter E."/>
            <person name="Kautsar S.A."/>
            <person name="Yang D."/>
            <person name="Bader C.D."/>
            <person name="Teijaro C.N."/>
            <person name="Fluegel L."/>
            <person name="Davis C.M."/>
            <person name="Simpson J.R."/>
            <person name="Lauterbach L."/>
            <person name="Steele A.D."/>
            <person name="Gui C."/>
            <person name="Meng S."/>
            <person name="Li G."/>
            <person name="Viehrig K."/>
            <person name="Ye F."/>
            <person name="Su P."/>
            <person name="Kiefer A.F."/>
            <person name="Nichols A."/>
            <person name="Cepeda A.J."/>
            <person name="Yan W."/>
            <person name="Fan B."/>
            <person name="Jiang Y."/>
            <person name="Adhikari A."/>
            <person name="Zheng C.-J."/>
            <person name="Schuster L."/>
            <person name="Cowan T.M."/>
            <person name="Smanski M.J."/>
            <person name="Chevrette M.G."/>
            <person name="De Carvalho L.P.S."/>
            <person name="Shen B."/>
        </authorList>
    </citation>
    <scope>NUCLEOTIDE SEQUENCE [LARGE SCALE GENOMIC DNA]</scope>
    <source>
        <strain evidence="1 2">NPDC000234</strain>
    </source>
</reference>
<dbReference type="RefSeq" id="WP_350792746.1">
    <property type="nucleotide sequence ID" value="NZ_JBEPEK010000987.1"/>
</dbReference>
<evidence type="ECO:0000313" key="1">
    <source>
        <dbReference type="EMBL" id="MER7187982.1"/>
    </source>
</evidence>
<dbReference type="EMBL" id="JBEPEK010000987">
    <property type="protein sequence ID" value="MER7187982.1"/>
    <property type="molecule type" value="Genomic_DNA"/>
</dbReference>
<sequence>MAVDAQSMEEVQAFLTEVEGMGEWRRRADRPVGPMGGEDLVWRLEDGMELKDVLADWLDDDVAAFRLGVFLGVFPRDQKFSSVKRMFWIDGYPLGDMLSDILDRMAQAGVLLKNEDDVQYKWNPAPIDLS</sequence>
<protein>
    <submittedName>
        <fullName evidence="1">Uncharacterized protein</fullName>
    </submittedName>
</protein>
<proteinExistence type="predicted"/>
<dbReference type="Proteomes" id="UP001474181">
    <property type="component" value="Unassembled WGS sequence"/>
</dbReference>
<keyword evidence="2" id="KW-1185">Reference proteome</keyword>
<gene>
    <name evidence="1" type="ORF">ABT404_52475</name>
</gene>
<name>A0ABV1XG09_9ACTN</name>
<accession>A0ABV1XG09</accession>